<dbReference type="RefSeq" id="WP_220382723.1">
    <property type="nucleotide sequence ID" value="NZ_JAJGWQ010000001.1"/>
</dbReference>
<dbReference type="Proteomes" id="UP001336015">
    <property type="component" value="Unassembled WGS sequence"/>
</dbReference>
<gene>
    <name evidence="2" type="ORF">LLW09_00660</name>
</gene>
<name>A0ABU6BLA9_9PSED</name>
<keyword evidence="3" id="KW-1185">Reference proteome</keyword>
<dbReference type="InterPro" id="IPR029492">
    <property type="entry name" value="DUF4435"/>
</dbReference>
<comment type="caution">
    <text evidence="2">The sequence shown here is derived from an EMBL/GenBank/DDBJ whole genome shotgun (WGS) entry which is preliminary data.</text>
</comment>
<dbReference type="EMBL" id="JAJGWQ010000001">
    <property type="protein sequence ID" value="MEB3781068.1"/>
    <property type="molecule type" value="Genomic_DNA"/>
</dbReference>
<organism evidence="2 3">
    <name type="scientific">Pseudomonas paracarnis</name>
    <dbReference type="NCBI Taxonomy" id="2750625"/>
    <lineage>
        <taxon>Bacteria</taxon>
        <taxon>Pseudomonadati</taxon>
        <taxon>Pseudomonadota</taxon>
        <taxon>Gammaproteobacteria</taxon>
        <taxon>Pseudomonadales</taxon>
        <taxon>Pseudomonadaceae</taxon>
        <taxon>Pseudomonas</taxon>
    </lineage>
</organism>
<proteinExistence type="predicted"/>
<sequence>MGSIRTYNGAENLRRIRMQKSTTFVVVEGSDDIPIYESCLSHMAEGCEKYDVVFAGGKTAIKEYVASNRTANAIFIIDRDFHDIGLHDERIISLDRYSIENYLICSQVISHSLKFALNCKFQDAFVAFDIEEYVASICKSTERLIKAIYYYQKVYSKEIEGERPAWSDTFLCQNNSWELCSTKIDGLITALLPSPALFAKAEAYYNENFSLPGTAIENFPGKMLKHSLQRYIKQQVVGIRPGARGKYHDVETTTEQLSAVIHKSDHMNRVLAPVVAFIRHRETP</sequence>
<evidence type="ECO:0000313" key="3">
    <source>
        <dbReference type="Proteomes" id="UP001336015"/>
    </source>
</evidence>
<accession>A0ABU6BLA9</accession>
<feature type="domain" description="DUF4435" evidence="1">
    <location>
        <begin position="24"/>
        <end position="154"/>
    </location>
</feature>
<protein>
    <submittedName>
        <fullName evidence="2">DUF4435 domain-containing protein</fullName>
    </submittedName>
</protein>
<reference evidence="2 3" key="1">
    <citation type="journal article" date="2023" name="Int J Dairy Technol">
        <title>Genome based analysis of Pseudomonas paracarnis RQ057, a strain responsible for blue discoloration spoilage in processed cheese.</title>
        <authorList>
            <person name="Rodrigues Rd.S."/>
            <person name="Machado S.G."/>
            <person name="de Carvalho A.F."/>
            <person name="Nero L.A."/>
        </authorList>
    </citation>
    <scope>NUCLEOTIDE SEQUENCE [LARGE SCALE GENOMIC DNA]</scope>
    <source>
        <strain evidence="2 3">RQ057</strain>
    </source>
</reference>
<evidence type="ECO:0000313" key="2">
    <source>
        <dbReference type="EMBL" id="MEB3781068.1"/>
    </source>
</evidence>
<dbReference type="Pfam" id="PF14491">
    <property type="entry name" value="DUF4435"/>
    <property type="match status" value="1"/>
</dbReference>
<evidence type="ECO:0000259" key="1">
    <source>
        <dbReference type="Pfam" id="PF14491"/>
    </source>
</evidence>